<proteinExistence type="predicted"/>
<accession>A0A0K2U0J0</accession>
<reference evidence="1" key="1">
    <citation type="submission" date="2014-05" db="EMBL/GenBank/DDBJ databases">
        <authorList>
            <person name="Chronopoulou M."/>
        </authorList>
    </citation>
    <scope>NUCLEOTIDE SEQUENCE</scope>
    <source>
        <tissue evidence="1">Whole organism</tissue>
    </source>
</reference>
<name>A0A0K2U0J0_LEPSM</name>
<evidence type="ECO:0000313" key="1">
    <source>
        <dbReference type="EMBL" id="CDW31758.1"/>
    </source>
</evidence>
<organism evidence="1">
    <name type="scientific">Lepeophtheirus salmonis</name>
    <name type="common">Salmon louse</name>
    <name type="synonym">Caligus salmonis</name>
    <dbReference type="NCBI Taxonomy" id="72036"/>
    <lineage>
        <taxon>Eukaryota</taxon>
        <taxon>Metazoa</taxon>
        <taxon>Ecdysozoa</taxon>
        <taxon>Arthropoda</taxon>
        <taxon>Crustacea</taxon>
        <taxon>Multicrustacea</taxon>
        <taxon>Hexanauplia</taxon>
        <taxon>Copepoda</taxon>
        <taxon>Siphonostomatoida</taxon>
        <taxon>Caligidae</taxon>
        <taxon>Lepeophtheirus</taxon>
    </lineage>
</organism>
<sequence>MTLPTVNRYTFFFMA</sequence>
<protein>
    <submittedName>
        <fullName evidence="1">Uncharacterized protein</fullName>
    </submittedName>
</protein>
<dbReference type="EMBL" id="HACA01014397">
    <property type="protein sequence ID" value="CDW31758.1"/>
    <property type="molecule type" value="Transcribed_RNA"/>
</dbReference>